<protein>
    <recommendedName>
        <fullName evidence="3">Aspartic peptidase DDI1-type domain-containing protein</fullName>
    </recommendedName>
</protein>
<dbReference type="AlphaFoldDB" id="A0A0L9THI7"/>
<dbReference type="Gene3D" id="2.40.70.10">
    <property type="entry name" value="Acid Proteases"/>
    <property type="match status" value="1"/>
</dbReference>
<organism evidence="1 2">
    <name type="scientific">Phaseolus angularis</name>
    <name type="common">Azuki bean</name>
    <name type="synonym">Vigna angularis</name>
    <dbReference type="NCBI Taxonomy" id="3914"/>
    <lineage>
        <taxon>Eukaryota</taxon>
        <taxon>Viridiplantae</taxon>
        <taxon>Streptophyta</taxon>
        <taxon>Embryophyta</taxon>
        <taxon>Tracheophyta</taxon>
        <taxon>Spermatophyta</taxon>
        <taxon>Magnoliopsida</taxon>
        <taxon>eudicotyledons</taxon>
        <taxon>Gunneridae</taxon>
        <taxon>Pentapetalae</taxon>
        <taxon>rosids</taxon>
        <taxon>fabids</taxon>
        <taxon>Fabales</taxon>
        <taxon>Fabaceae</taxon>
        <taxon>Papilionoideae</taxon>
        <taxon>50 kb inversion clade</taxon>
        <taxon>NPAAA clade</taxon>
        <taxon>indigoferoid/millettioid clade</taxon>
        <taxon>Phaseoleae</taxon>
        <taxon>Vigna</taxon>
    </lineage>
</organism>
<dbReference type="CDD" id="cd00303">
    <property type="entry name" value="retropepsin_like"/>
    <property type="match status" value="1"/>
</dbReference>
<dbReference type="OMA" id="TRECSIM"/>
<sequence>MPAYAKFLKELLTKKNKYIEKETIQIQCNCSAIIQKVPPKLKDPGSFNIPCTIGDLEVGRALIDLGASINLMPLSMCKQIEGLDIKPTRMALQLADRSLKYPYGVVEDVLVKVDKFVFLVDFIVMEMEGNSDVPLILGRPFMKTTRVLIDVENGKLKLRVHDEKVTFDVFKAMTYPNDDKACFQFDELDEVCMIQEKMVRPLSPLERTLIDACEDLDEGEERLVEECVMELETLKKIPVEDTKFEIIEKEEEVKVKKPELKRLPAHLKYVFLEEDEKKPVIISNSLSLQEEEQLIEILKANKGAIGWSISDLKGISPTYCMHKIFMEEDYRPSVQPQRRLNPVMKEVV</sequence>
<reference evidence="2" key="1">
    <citation type="journal article" date="2015" name="Proc. Natl. Acad. Sci. U.S.A.">
        <title>Genome sequencing of adzuki bean (Vigna angularis) provides insight into high starch and low fat accumulation and domestication.</title>
        <authorList>
            <person name="Yang K."/>
            <person name="Tian Z."/>
            <person name="Chen C."/>
            <person name="Luo L."/>
            <person name="Zhao B."/>
            <person name="Wang Z."/>
            <person name="Yu L."/>
            <person name="Li Y."/>
            <person name="Sun Y."/>
            <person name="Li W."/>
            <person name="Chen Y."/>
            <person name="Li Y."/>
            <person name="Zhang Y."/>
            <person name="Ai D."/>
            <person name="Zhao J."/>
            <person name="Shang C."/>
            <person name="Ma Y."/>
            <person name="Wu B."/>
            <person name="Wang M."/>
            <person name="Gao L."/>
            <person name="Sun D."/>
            <person name="Zhang P."/>
            <person name="Guo F."/>
            <person name="Wang W."/>
            <person name="Li Y."/>
            <person name="Wang J."/>
            <person name="Varshney R.K."/>
            <person name="Wang J."/>
            <person name="Ling H.Q."/>
            <person name="Wan P."/>
        </authorList>
    </citation>
    <scope>NUCLEOTIDE SEQUENCE</scope>
    <source>
        <strain evidence="2">cv. Jingnong 6</strain>
    </source>
</reference>
<name>A0A0L9THI7_PHAAN</name>
<dbReference type="Gramene" id="KOM30073">
    <property type="protein sequence ID" value="KOM30073"/>
    <property type="gene ID" value="LR48_Vigan853s000100"/>
</dbReference>
<evidence type="ECO:0000313" key="1">
    <source>
        <dbReference type="EMBL" id="KOM30073.1"/>
    </source>
</evidence>
<accession>A0A0L9THI7</accession>
<dbReference type="InterPro" id="IPR021109">
    <property type="entry name" value="Peptidase_aspartic_dom_sf"/>
</dbReference>
<dbReference type="Pfam" id="PF13650">
    <property type="entry name" value="Asp_protease_2"/>
    <property type="match status" value="1"/>
</dbReference>
<dbReference type="PANTHER" id="PTHR33067:SF9">
    <property type="entry name" value="RNA-DIRECTED DNA POLYMERASE"/>
    <property type="match status" value="1"/>
</dbReference>
<gene>
    <name evidence="1" type="ORF">LR48_Vigan853s000100</name>
</gene>
<dbReference type="PANTHER" id="PTHR33067">
    <property type="entry name" value="RNA-DIRECTED DNA POLYMERASE-RELATED"/>
    <property type="match status" value="1"/>
</dbReference>
<evidence type="ECO:0000313" key="2">
    <source>
        <dbReference type="Proteomes" id="UP000053144"/>
    </source>
</evidence>
<dbReference type="Proteomes" id="UP000053144">
    <property type="component" value="Unassembled WGS sequence"/>
</dbReference>
<evidence type="ECO:0008006" key="3">
    <source>
        <dbReference type="Google" id="ProtNLM"/>
    </source>
</evidence>
<dbReference type="EMBL" id="KQ258563">
    <property type="protein sequence ID" value="KOM30073.1"/>
    <property type="molecule type" value="Genomic_DNA"/>
</dbReference>
<proteinExistence type="predicted"/>